<organism evidence="1 2">
    <name type="scientific">Saccharothrix texasensis</name>
    <dbReference type="NCBI Taxonomy" id="103734"/>
    <lineage>
        <taxon>Bacteria</taxon>
        <taxon>Bacillati</taxon>
        <taxon>Actinomycetota</taxon>
        <taxon>Actinomycetes</taxon>
        <taxon>Pseudonocardiales</taxon>
        <taxon>Pseudonocardiaceae</taxon>
        <taxon>Saccharothrix</taxon>
    </lineage>
</organism>
<evidence type="ECO:0000313" key="2">
    <source>
        <dbReference type="Proteomes" id="UP000268727"/>
    </source>
</evidence>
<proteinExistence type="predicted"/>
<reference evidence="1 2" key="1">
    <citation type="submission" date="2018-11" db="EMBL/GenBank/DDBJ databases">
        <title>Sequencing the genomes of 1000 actinobacteria strains.</title>
        <authorList>
            <person name="Klenk H.-P."/>
        </authorList>
    </citation>
    <scope>NUCLEOTIDE SEQUENCE [LARGE SCALE GENOMIC DNA]</scope>
    <source>
        <strain evidence="1 2">DSM 44231</strain>
    </source>
</reference>
<name>A0A3N1HEU6_9PSEU</name>
<keyword evidence="2" id="KW-1185">Reference proteome</keyword>
<dbReference type="EMBL" id="RJKM01000001">
    <property type="protein sequence ID" value="ROP41029.1"/>
    <property type="molecule type" value="Genomic_DNA"/>
</dbReference>
<gene>
    <name evidence="1" type="ORF">EDD40_6450</name>
</gene>
<dbReference type="AlphaFoldDB" id="A0A3N1HEU6"/>
<dbReference type="Proteomes" id="UP000268727">
    <property type="component" value="Unassembled WGS sequence"/>
</dbReference>
<accession>A0A3N1HEU6</accession>
<evidence type="ECO:0000313" key="1">
    <source>
        <dbReference type="EMBL" id="ROP41029.1"/>
    </source>
</evidence>
<sequence length="47" mass="5092">MYCVSLVRVHSSSAQDSKTLDSAERCLFTQVWNSVSLSPASRQAASS</sequence>
<comment type="caution">
    <text evidence="1">The sequence shown here is derived from an EMBL/GenBank/DDBJ whole genome shotgun (WGS) entry which is preliminary data.</text>
</comment>
<protein>
    <submittedName>
        <fullName evidence="1">Uncharacterized protein</fullName>
    </submittedName>
</protein>